<keyword evidence="7" id="KW-1185">Reference proteome</keyword>
<feature type="compositionally biased region" description="Low complexity" evidence="2">
    <location>
        <begin position="895"/>
        <end position="912"/>
    </location>
</feature>
<feature type="region of interest" description="Disordered" evidence="2">
    <location>
        <begin position="1080"/>
        <end position="1104"/>
    </location>
</feature>
<keyword evidence="1" id="KW-0175">Coiled coil</keyword>
<evidence type="ECO:0000259" key="5">
    <source>
        <dbReference type="Pfam" id="PF12887"/>
    </source>
</evidence>
<evidence type="ECO:0000256" key="2">
    <source>
        <dbReference type="SAM" id="MobiDB-lite"/>
    </source>
</evidence>
<dbReference type="RefSeq" id="XP_019912491.1">
    <property type="nucleotide sequence ID" value="XM_020056983.1"/>
</dbReference>
<evidence type="ECO:0000259" key="3">
    <source>
        <dbReference type="Pfam" id="PF12878"/>
    </source>
</evidence>
<dbReference type="Pfam" id="PF12887">
    <property type="entry name" value="SICA_alpha"/>
    <property type="match status" value="1"/>
</dbReference>
<feature type="domain" description="Schizont-infected cell agglutination extracellular beta" evidence="3">
    <location>
        <begin position="712"/>
        <end position="852"/>
    </location>
</feature>
<dbReference type="Pfam" id="PF12878">
    <property type="entry name" value="SICA_beta"/>
    <property type="match status" value="2"/>
</dbReference>
<organism evidence="6 7">
    <name type="scientific">Plasmodium coatneyi</name>
    <dbReference type="NCBI Taxonomy" id="208452"/>
    <lineage>
        <taxon>Eukaryota</taxon>
        <taxon>Sar</taxon>
        <taxon>Alveolata</taxon>
        <taxon>Apicomplexa</taxon>
        <taxon>Aconoidasida</taxon>
        <taxon>Haemosporida</taxon>
        <taxon>Plasmodiidae</taxon>
        <taxon>Plasmodium</taxon>
    </lineage>
</organism>
<protein>
    <submittedName>
        <fullName evidence="6">SICA antigen</fullName>
    </submittedName>
</protein>
<dbReference type="InterPro" id="IPR024285">
    <property type="entry name" value="SICA_extracell_b"/>
</dbReference>
<dbReference type="OrthoDB" id="3937590at2759"/>
<gene>
    <name evidence="6" type="ORF">PCOAH_00001660</name>
</gene>
<sequence>MCVYIYCFKFQEGIWNDLEKQFEKLMERLSGDTPEISALCSEIDNTKGIWNTVKKEMCKALIKIKFFMSGIKGNKIVGGRAKVEHLGEVESYFRCIVGSMTMVNLYKRHCKLNEVAEYIVKPMEAAQGMWKELTEHEKCRTLPFSGMKIGKEFIGNKVNEWLEKRKSGTQMYTTIMGNTGCQGGQQGRNMQGVVQLLGRKDETELQDFNDDSKNLPEGKLEEVLTKMDEVNRKRKKPSDCLKESGGKYEEEEELRITEWFTAFSNNPTEDDAINWIEFEAARALCERSDNEYKYDADKYKGFCEVMVRNIMLVTNIENQYKAKQTKCKNTVKDIPLCDLLKVWMSYMDNFCAPRSVMKYAFEAVENIKGTFVGGSEYTECKYESFNNLYRDGEDMLPKLWETMKNSVLSNELGRVQKKKWCDESTRNYTKGLINNASHTRNDKSVDDGILNSNPELQKLKSTIVQIENKVKKEEEEDRKVLQDALQKAIQESKPQTPPPVSQQGDDCTKETVLCNRVDCVTKKWGVNNGQTVTWENMKVDINTEATKMFNKISTKSKGIPGYCSSTDQNSRRVTDSEKKACKYITSGLQYIYEVQEEDGDETRKKDNRHFKQIMLCLVLNAYADKLIQEVKSPCKAGEDTIEQAFEEGNKNINSRCKDGPDKCVKCERVKDFKNCNVGGTDVKEKLKTILNENNPQITQTLTTLNDINKNLCDRAQCKEIWEDEDMGNILQELSVAIIKGNGADSGICEKIEDGNSTPLGANKTACKYITTGLRHIYSIKVEGSDIDASKKNNQQFRQTMACLALNVFANEILKEKNCVNVDKIKKAFADGGSPYKELCNSDDNCEKCEWDDCTKFKIGTKNQRDRIKGELEKNKDITQALNAITNICQPDVKPAAAKPAATKPATTKPGTTDNSTSQSVPGRSEEPPVAPTASSIPVEPEPKKESNEDGTACNTSNSEFGVKISCGKASGPGLDDPVIPAGTRVTVEDPPGQPPAAKAGSGSQVPTETKEIDAKTKKVVPPSPVVDSAGDGPPAVPGGVPGGPAGTQSAEVLDECQKGDVHSKKEDFFEIMVQEFMGRESIKGQTVPEEDVPKEEDSKECVPKEQIPGLGKEEFVLEESVPVEDVPREQVPSSDSGFRM</sequence>
<evidence type="ECO:0000259" key="4">
    <source>
        <dbReference type="Pfam" id="PF12879"/>
    </source>
</evidence>
<feature type="domain" description="Schizont-infected cell agglutination extracellular alpha" evidence="5">
    <location>
        <begin position="12"/>
        <end position="161"/>
    </location>
</feature>
<feature type="domain" description="Schizont-infected cell agglutination C-terminal" evidence="4">
    <location>
        <begin position="1050"/>
        <end position="1110"/>
    </location>
</feature>
<feature type="coiled-coil region" evidence="1">
    <location>
        <begin position="456"/>
        <end position="491"/>
    </location>
</feature>
<evidence type="ECO:0000313" key="6">
    <source>
        <dbReference type="EMBL" id="ANQ05796.1"/>
    </source>
</evidence>
<dbReference type="Proteomes" id="UP000092716">
    <property type="component" value="Chromosome 1"/>
</dbReference>
<dbReference type="EMBL" id="CP016239">
    <property type="protein sequence ID" value="ANQ05796.1"/>
    <property type="molecule type" value="Genomic_DNA"/>
</dbReference>
<accession>A0A1B1DSM2</accession>
<dbReference type="InterPro" id="IPR024290">
    <property type="entry name" value="SICA_extracell_a"/>
</dbReference>
<name>A0A1B1DSM2_9APIC</name>
<evidence type="ECO:0000313" key="7">
    <source>
        <dbReference type="Proteomes" id="UP000092716"/>
    </source>
</evidence>
<feature type="region of interest" description="Disordered" evidence="2">
    <location>
        <begin position="895"/>
        <end position="1048"/>
    </location>
</feature>
<feature type="domain" description="Schizont-infected cell agglutination extracellular beta" evidence="3">
    <location>
        <begin position="513"/>
        <end position="677"/>
    </location>
</feature>
<dbReference type="AlphaFoldDB" id="A0A1B1DSM2"/>
<dbReference type="Pfam" id="PF12879">
    <property type="entry name" value="SICA_C"/>
    <property type="match status" value="1"/>
</dbReference>
<dbReference type="GeneID" id="30906885"/>
<proteinExistence type="predicted"/>
<dbReference type="InterPro" id="IPR024288">
    <property type="entry name" value="SICA_C"/>
</dbReference>
<dbReference type="KEGG" id="pcot:PCOAH_00001660"/>
<evidence type="ECO:0000256" key="1">
    <source>
        <dbReference type="SAM" id="Coils"/>
    </source>
</evidence>
<reference evidence="7" key="1">
    <citation type="submission" date="2016-06" db="EMBL/GenBank/DDBJ databases">
        <title>First high quality genome sequence of Plasmodium coatneyi using continuous long reads from single molecule, real-time sequencing.</title>
        <authorList>
            <person name="Chien J.-T."/>
            <person name="Pakala S.B."/>
            <person name="Geraldo J.A."/>
            <person name="Lapp S.A."/>
            <person name="Barnwell J.W."/>
            <person name="Kissinger J.C."/>
            <person name="Galinski M.R."/>
            <person name="Humphrey J.C."/>
        </authorList>
    </citation>
    <scope>NUCLEOTIDE SEQUENCE [LARGE SCALE GENOMIC DNA]</scope>
    <source>
        <strain evidence="7">Hackeri</strain>
    </source>
</reference>
<dbReference type="VEuPathDB" id="PlasmoDB:PCOAH_00001660"/>